<evidence type="ECO:0000313" key="2">
    <source>
        <dbReference type="Proteomes" id="UP001285441"/>
    </source>
</evidence>
<dbReference type="Proteomes" id="UP001285441">
    <property type="component" value="Unassembled WGS sequence"/>
</dbReference>
<proteinExistence type="predicted"/>
<sequence>MSQIIITVNNKSPNNEAFLIFNQLPSDSSIPHQIFTNTWGKADEVNSGGGQATFQITENFYAICGSAPSSLAKGLVISVANHKTADLTTGSKKGSNWKIDIPPNSHGLLFGKDTSDSDAPGGFTINTVGDTWVSSDYPTHYCGLGRDDPTGNGGGVVPVAVFAPDANQTYKITPERKFWISYGGDIAGLQTEIKDFGTPVLVDFTNKTETQATVDLEANYSWSDVKFSP</sequence>
<protein>
    <submittedName>
        <fullName evidence="1">Uncharacterized protein</fullName>
    </submittedName>
</protein>
<reference evidence="1" key="2">
    <citation type="submission" date="2023-06" db="EMBL/GenBank/DDBJ databases">
        <authorList>
            <consortium name="Lawrence Berkeley National Laboratory"/>
            <person name="Haridas S."/>
            <person name="Hensen N."/>
            <person name="Bonometti L."/>
            <person name="Westerberg I."/>
            <person name="Brannstrom I.O."/>
            <person name="Guillou S."/>
            <person name="Cros-Aarteil S."/>
            <person name="Calhoun S."/>
            <person name="Kuo A."/>
            <person name="Mondo S."/>
            <person name="Pangilinan J."/>
            <person name="Riley R."/>
            <person name="LaButti K."/>
            <person name="Andreopoulos B."/>
            <person name="Lipzen A."/>
            <person name="Chen C."/>
            <person name="Yanf M."/>
            <person name="Daum C."/>
            <person name="Ng V."/>
            <person name="Clum A."/>
            <person name="Steindorff A."/>
            <person name="Ohm R."/>
            <person name="Martin F."/>
            <person name="Silar P."/>
            <person name="Natvig D."/>
            <person name="Lalanne C."/>
            <person name="Gautier V."/>
            <person name="Ament-velasquez S.L."/>
            <person name="Kruys A."/>
            <person name="Hutchinson M.I."/>
            <person name="Powell A.J."/>
            <person name="Barry K."/>
            <person name="Miller A.N."/>
            <person name="Grigoriev I.V."/>
            <person name="Debuchy R."/>
            <person name="Gladieux P."/>
            <person name="Thoren M.H."/>
            <person name="Johannesson H."/>
        </authorList>
    </citation>
    <scope>NUCLEOTIDE SEQUENCE</scope>
    <source>
        <strain evidence="1">CBS 232.78</strain>
    </source>
</reference>
<comment type="caution">
    <text evidence="1">The sequence shown here is derived from an EMBL/GenBank/DDBJ whole genome shotgun (WGS) entry which is preliminary data.</text>
</comment>
<name>A0AAE0N9T0_9PEZI</name>
<dbReference type="AlphaFoldDB" id="A0AAE0N9T0"/>
<organism evidence="1 2">
    <name type="scientific">Podospora didyma</name>
    <dbReference type="NCBI Taxonomy" id="330526"/>
    <lineage>
        <taxon>Eukaryota</taxon>
        <taxon>Fungi</taxon>
        <taxon>Dikarya</taxon>
        <taxon>Ascomycota</taxon>
        <taxon>Pezizomycotina</taxon>
        <taxon>Sordariomycetes</taxon>
        <taxon>Sordariomycetidae</taxon>
        <taxon>Sordariales</taxon>
        <taxon>Podosporaceae</taxon>
        <taxon>Podospora</taxon>
    </lineage>
</organism>
<reference evidence="1" key="1">
    <citation type="journal article" date="2023" name="Mol. Phylogenet. Evol.">
        <title>Genome-scale phylogeny and comparative genomics of the fungal order Sordariales.</title>
        <authorList>
            <person name="Hensen N."/>
            <person name="Bonometti L."/>
            <person name="Westerberg I."/>
            <person name="Brannstrom I.O."/>
            <person name="Guillou S."/>
            <person name="Cros-Aarteil S."/>
            <person name="Calhoun S."/>
            <person name="Haridas S."/>
            <person name="Kuo A."/>
            <person name="Mondo S."/>
            <person name="Pangilinan J."/>
            <person name="Riley R."/>
            <person name="LaButti K."/>
            <person name="Andreopoulos B."/>
            <person name="Lipzen A."/>
            <person name="Chen C."/>
            <person name="Yan M."/>
            <person name="Daum C."/>
            <person name="Ng V."/>
            <person name="Clum A."/>
            <person name="Steindorff A."/>
            <person name="Ohm R.A."/>
            <person name="Martin F."/>
            <person name="Silar P."/>
            <person name="Natvig D.O."/>
            <person name="Lalanne C."/>
            <person name="Gautier V."/>
            <person name="Ament-Velasquez S.L."/>
            <person name="Kruys A."/>
            <person name="Hutchinson M.I."/>
            <person name="Powell A.J."/>
            <person name="Barry K."/>
            <person name="Miller A.N."/>
            <person name="Grigoriev I.V."/>
            <person name="Debuchy R."/>
            <person name="Gladieux P."/>
            <person name="Hiltunen Thoren M."/>
            <person name="Johannesson H."/>
        </authorList>
    </citation>
    <scope>NUCLEOTIDE SEQUENCE</scope>
    <source>
        <strain evidence="1">CBS 232.78</strain>
    </source>
</reference>
<keyword evidence="2" id="KW-1185">Reference proteome</keyword>
<gene>
    <name evidence="1" type="ORF">B0H63DRAFT_512788</name>
</gene>
<dbReference type="EMBL" id="JAULSW010000007">
    <property type="protein sequence ID" value="KAK3374714.1"/>
    <property type="molecule type" value="Genomic_DNA"/>
</dbReference>
<accession>A0AAE0N9T0</accession>
<evidence type="ECO:0000313" key="1">
    <source>
        <dbReference type="EMBL" id="KAK3374714.1"/>
    </source>
</evidence>